<dbReference type="GO" id="GO:0005829">
    <property type="term" value="C:cytosol"/>
    <property type="evidence" value="ECO:0007669"/>
    <property type="project" value="TreeGrafter"/>
</dbReference>
<name>A0A183CC62_GLOPA</name>
<dbReference type="Gene3D" id="3.30.710.10">
    <property type="entry name" value="Potassium Channel Kv1.1, Chain A"/>
    <property type="match status" value="1"/>
</dbReference>
<sequence>MGRTFTFWWETKKSFCRHIKRFWRKPPTFLRECSLLTRKMQRPPPPPLGPPVEVTDVEVGAFKSMLAFIYADDLSGLNGENAFSVLYAADKYNIPKLVNSLAFLDKRDFARRCLDYIDRNADALILSEAFLQIDQQLLCEILDRDELWISEEIAIWNAVNL</sequence>
<keyword evidence="3" id="KW-1185">Reference proteome</keyword>
<proteinExistence type="predicted"/>
<dbReference type="Pfam" id="PF07707">
    <property type="entry name" value="BACK"/>
    <property type="match status" value="1"/>
</dbReference>
<evidence type="ECO:0000313" key="4">
    <source>
        <dbReference type="WBParaSite" id="GPLIN_001046300"/>
    </source>
</evidence>
<evidence type="ECO:0000259" key="1">
    <source>
        <dbReference type="Pfam" id="PF00651"/>
    </source>
</evidence>
<dbReference type="PANTHER" id="PTHR45774">
    <property type="entry name" value="BTB/POZ DOMAIN-CONTAINING"/>
    <property type="match status" value="1"/>
</dbReference>
<dbReference type="PANTHER" id="PTHR45774:SF3">
    <property type="entry name" value="BTB (POZ) DOMAIN-CONTAINING 2B-RELATED"/>
    <property type="match status" value="1"/>
</dbReference>
<dbReference type="SUPFAM" id="SSF54695">
    <property type="entry name" value="POZ domain"/>
    <property type="match status" value="1"/>
</dbReference>
<dbReference type="WBParaSite" id="GPLIN_001046300">
    <property type="protein sequence ID" value="GPLIN_001046300"/>
    <property type="gene ID" value="GPLIN_001046300"/>
</dbReference>
<reference evidence="4" key="2">
    <citation type="submission" date="2016-06" db="UniProtKB">
        <authorList>
            <consortium name="WormBaseParasite"/>
        </authorList>
    </citation>
    <scope>IDENTIFICATION</scope>
</reference>
<evidence type="ECO:0000313" key="3">
    <source>
        <dbReference type="Proteomes" id="UP000050741"/>
    </source>
</evidence>
<feature type="domain" description="BACK" evidence="2">
    <location>
        <begin position="107"/>
        <end position="159"/>
    </location>
</feature>
<dbReference type="GO" id="GO:0022008">
    <property type="term" value="P:neurogenesis"/>
    <property type="evidence" value="ECO:0007669"/>
    <property type="project" value="TreeGrafter"/>
</dbReference>
<dbReference type="Proteomes" id="UP000050741">
    <property type="component" value="Unassembled WGS sequence"/>
</dbReference>
<evidence type="ECO:0000259" key="2">
    <source>
        <dbReference type="Pfam" id="PF07707"/>
    </source>
</evidence>
<reference evidence="3" key="1">
    <citation type="submission" date="2014-05" db="EMBL/GenBank/DDBJ databases">
        <title>The genome and life-stage specific transcriptomes of Globodera pallida elucidate key aspects of plant parasitism by a cyst nematode.</title>
        <authorList>
            <person name="Cotton J.A."/>
            <person name="Lilley C.J."/>
            <person name="Jones L.M."/>
            <person name="Kikuchi T."/>
            <person name="Reid A.J."/>
            <person name="Thorpe P."/>
            <person name="Tsai I.J."/>
            <person name="Beasley H."/>
            <person name="Blok V."/>
            <person name="Cock P.J.A."/>
            <person name="Van den Akker S.E."/>
            <person name="Holroyd N."/>
            <person name="Hunt M."/>
            <person name="Mantelin S."/>
            <person name="Naghra H."/>
            <person name="Pain A."/>
            <person name="Palomares-Rius J.E."/>
            <person name="Zarowiecki M."/>
            <person name="Berriman M."/>
            <person name="Jones J.T."/>
            <person name="Urwin P.E."/>
        </authorList>
    </citation>
    <scope>NUCLEOTIDE SEQUENCE [LARGE SCALE GENOMIC DNA]</scope>
    <source>
        <strain evidence="3">Lindley</strain>
    </source>
</reference>
<accession>A0A183CC62</accession>
<protein>
    <submittedName>
        <fullName evidence="4">BTB domain-containing protein</fullName>
    </submittedName>
</protein>
<dbReference type="InterPro" id="IPR000210">
    <property type="entry name" value="BTB/POZ_dom"/>
</dbReference>
<feature type="domain" description="BTB" evidence="1">
    <location>
        <begin position="52"/>
        <end position="101"/>
    </location>
</feature>
<dbReference type="AlphaFoldDB" id="A0A183CC62"/>
<dbReference type="InterPro" id="IPR011333">
    <property type="entry name" value="SKP1/BTB/POZ_sf"/>
</dbReference>
<dbReference type="Pfam" id="PF00651">
    <property type="entry name" value="BTB"/>
    <property type="match status" value="1"/>
</dbReference>
<dbReference type="InterPro" id="IPR011705">
    <property type="entry name" value="BACK"/>
</dbReference>
<dbReference type="Gene3D" id="1.25.40.420">
    <property type="match status" value="1"/>
</dbReference>
<organism evidence="3 4">
    <name type="scientific">Globodera pallida</name>
    <name type="common">Potato cyst nematode worm</name>
    <name type="synonym">Heterodera pallida</name>
    <dbReference type="NCBI Taxonomy" id="36090"/>
    <lineage>
        <taxon>Eukaryota</taxon>
        <taxon>Metazoa</taxon>
        <taxon>Ecdysozoa</taxon>
        <taxon>Nematoda</taxon>
        <taxon>Chromadorea</taxon>
        <taxon>Rhabditida</taxon>
        <taxon>Tylenchina</taxon>
        <taxon>Tylenchomorpha</taxon>
        <taxon>Tylenchoidea</taxon>
        <taxon>Heteroderidae</taxon>
        <taxon>Heteroderinae</taxon>
        <taxon>Globodera</taxon>
    </lineage>
</organism>